<feature type="signal peptide" evidence="1">
    <location>
        <begin position="1"/>
        <end position="23"/>
    </location>
</feature>
<dbReference type="eggNOG" id="ENOG5033M81">
    <property type="taxonomic scope" value="Bacteria"/>
</dbReference>
<evidence type="ECO:0000313" key="2">
    <source>
        <dbReference type="EMBL" id="SEA09834.1"/>
    </source>
</evidence>
<gene>
    <name evidence="2" type="ORF">SAMN02982996_00965</name>
</gene>
<dbReference type="EMBL" id="FNQS01000002">
    <property type="protein sequence ID" value="SEA09834.1"/>
    <property type="molecule type" value="Genomic_DNA"/>
</dbReference>
<dbReference type="AlphaFoldDB" id="A0A1H3YFP9"/>
<dbReference type="GeneID" id="97763880"/>
<keyword evidence="1" id="KW-0732">Signal</keyword>
<evidence type="ECO:0000313" key="3">
    <source>
        <dbReference type="Proteomes" id="UP000187280"/>
    </source>
</evidence>
<dbReference type="RefSeq" id="WP_026742656.1">
    <property type="nucleotide sequence ID" value="NZ_FNQS01000002.1"/>
</dbReference>
<keyword evidence="3" id="KW-1185">Reference proteome</keyword>
<proteinExistence type="predicted"/>
<organism evidence="2 3">
    <name type="scientific">Lonsdalea quercina</name>
    <dbReference type="NCBI Taxonomy" id="71657"/>
    <lineage>
        <taxon>Bacteria</taxon>
        <taxon>Pseudomonadati</taxon>
        <taxon>Pseudomonadota</taxon>
        <taxon>Gammaproteobacteria</taxon>
        <taxon>Enterobacterales</taxon>
        <taxon>Pectobacteriaceae</taxon>
        <taxon>Lonsdalea</taxon>
    </lineage>
</organism>
<evidence type="ECO:0000256" key="1">
    <source>
        <dbReference type="SAM" id="SignalP"/>
    </source>
</evidence>
<accession>A0A1H3YFP9</accession>
<protein>
    <submittedName>
        <fullName evidence="2">Uncharacterized protein</fullName>
    </submittedName>
</protein>
<sequence>MNRSCTLLFLAALSANVCPLALAAEIKPALVAVQSETDAQLAQAHPSELYQYAQRLYEAGERDKAVTWFYIGQLRFRYYLLANPNLPPDGEPALMASLNATLGQTINEWAGGSPKNWSASIQQALAWDASHPNPVTPKAQHAAELQKVRSGLEQLGDYIRHNEAEIRAKRQEAGLENR</sequence>
<dbReference type="Proteomes" id="UP000187280">
    <property type="component" value="Unassembled WGS sequence"/>
</dbReference>
<reference evidence="2 3" key="1">
    <citation type="submission" date="2016-10" db="EMBL/GenBank/DDBJ databases">
        <authorList>
            <person name="de Groot N.N."/>
        </authorList>
    </citation>
    <scope>NUCLEOTIDE SEQUENCE [LARGE SCALE GENOMIC DNA]</scope>
    <source>
        <strain evidence="2 3">ATCC 29281</strain>
    </source>
</reference>
<feature type="chain" id="PRO_5010523693" evidence="1">
    <location>
        <begin position="24"/>
        <end position="178"/>
    </location>
</feature>
<name>A0A1H3YFP9_9GAMM</name>